<dbReference type="PANTHER" id="PTHR30483:SF6">
    <property type="entry name" value="PERIPLASMIC BINDING PROTEIN OF ABC TRANSPORTER FOR NATURAL AMINO ACIDS"/>
    <property type="match status" value="1"/>
</dbReference>
<keyword evidence="4" id="KW-0029">Amino-acid transport</keyword>
<organism evidence="7 8">
    <name type="scientific">Holdemania filiformis</name>
    <dbReference type="NCBI Taxonomy" id="61171"/>
    <lineage>
        <taxon>Bacteria</taxon>
        <taxon>Bacillati</taxon>
        <taxon>Bacillota</taxon>
        <taxon>Erysipelotrichia</taxon>
        <taxon>Erysipelotrichales</taxon>
        <taxon>Erysipelotrichaceae</taxon>
        <taxon>Holdemania</taxon>
    </lineage>
</organism>
<keyword evidence="3 5" id="KW-0732">Signal</keyword>
<keyword evidence="2" id="KW-0813">Transport</keyword>
<feature type="domain" description="Leucine-binding protein" evidence="6">
    <location>
        <begin position="50"/>
        <end position="392"/>
    </location>
</feature>
<evidence type="ECO:0000313" key="8">
    <source>
        <dbReference type="Proteomes" id="UP000284178"/>
    </source>
</evidence>
<keyword evidence="8" id="KW-1185">Reference proteome</keyword>
<dbReference type="AlphaFoldDB" id="A0A412FW49"/>
<evidence type="ECO:0000313" key="7">
    <source>
        <dbReference type="EMBL" id="RGR72410.1"/>
    </source>
</evidence>
<protein>
    <submittedName>
        <fullName evidence="7">Branched-chain amino acid ABC transporter substrate-binding protein</fullName>
    </submittedName>
</protein>
<evidence type="ECO:0000256" key="5">
    <source>
        <dbReference type="SAM" id="SignalP"/>
    </source>
</evidence>
<dbReference type="SUPFAM" id="SSF53822">
    <property type="entry name" value="Periplasmic binding protein-like I"/>
    <property type="match status" value="1"/>
</dbReference>
<accession>A0A412FW49</accession>
<dbReference type="Proteomes" id="UP000284178">
    <property type="component" value="Unassembled WGS sequence"/>
</dbReference>
<dbReference type="InterPro" id="IPR028081">
    <property type="entry name" value="Leu-bd"/>
</dbReference>
<reference evidence="7 8" key="1">
    <citation type="submission" date="2018-08" db="EMBL/GenBank/DDBJ databases">
        <title>A genome reference for cultivated species of the human gut microbiota.</title>
        <authorList>
            <person name="Zou Y."/>
            <person name="Xue W."/>
            <person name="Luo G."/>
        </authorList>
    </citation>
    <scope>NUCLEOTIDE SEQUENCE [LARGE SCALE GENOMIC DNA]</scope>
    <source>
        <strain evidence="7 8">AF24-29</strain>
    </source>
</reference>
<dbReference type="CDD" id="cd06347">
    <property type="entry name" value="PBP1_ABC_LivK_ligand_binding-like"/>
    <property type="match status" value="1"/>
</dbReference>
<evidence type="ECO:0000256" key="3">
    <source>
        <dbReference type="ARBA" id="ARBA00022729"/>
    </source>
</evidence>
<evidence type="ECO:0000256" key="4">
    <source>
        <dbReference type="ARBA" id="ARBA00022970"/>
    </source>
</evidence>
<dbReference type="PANTHER" id="PTHR30483">
    <property type="entry name" value="LEUCINE-SPECIFIC-BINDING PROTEIN"/>
    <property type="match status" value="1"/>
</dbReference>
<evidence type="ECO:0000256" key="1">
    <source>
        <dbReference type="ARBA" id="ARBA00010062"/>
    </source>
</evidence>
<dbReference type="Pfam" id="PF13458">
    <property type="entry name" value="Peripla_BP_6"/>
    <property type="match status" value="1"/>
</dbReference>
<dbReference type="Gene3D" id="3.40.50.2300">
    <property type="match status" value="2"/>
</dbReference>
<sequence length="407" mass="42411">MMNTMKKVFMGAAALMMAVSMAGCGNSGSGNSGTATPEAGGSGTDAAGAVKIGLHYELTGEVADYGKAELNGSLLAIKQANAAAGSEKYGYIKYDDKSDTSEAVTIAAQLASDGVAGVVGPATSGRSAASYQILNDARIPVLSPSATQNNVTLTNPDDASSAAYDYVYRVCFEDSYQGAAMAQYAYDTLGKTKAVIYGDSTTDYAKGLSEAFEKQFTKLGGTIVGKENYVSKDTDFSSVLTKIKGMDFDVLYIPGYYNEAGLIIKQAREMGLDQTITGSDGFDSTTLVDLGGAANLNDVYFTTAYTTVGASDKLQAFIDAYKAEYNEEPNMFSALAYDATNVLIQAIEEAGSSDGPAVQAALTKISFDGVTGAFTFDATHTPIKPVLVVNLVDGVQTDAVAVTPKLD</sequence>
<evidence type="ECO:0000256" key="2">
    <source>
        <dbReference type="ARBA" id="ARBA00022448"/>
    </source>
</evidence>
<proteinExistence type="inferred from homology"/>
<comment type="similarity">
    <text evidence="1">Belongs to the leucine-binding protein family.</text>
</comment>
<dbReference type="PROSITE" id="PS51257">
    <property type="entry name" value="PROKAR_LIPOPROTEIN"/>
    <property type="match status" value="1"/>
</dbReference>
<dbReference type="EMBL" id="QRUP01000015">
    <property type="protein sequence ID" value="RGR72410.1"/>
    <property type="molecule type" value="Genomic_DNA"/>
</dbReference>
<evidence type="ECO:0000259" key="6">
    <source>
        <dbReference type="Pfam" id="PF13458"/>
    </source>
</evidence>
<dbReference type="InterPro" id="IPR028082">
    <property type="entry name" value="Peripla_BP_I"/>
</dbReference>
<name>A0A412FW49_9FIRM</name>
<feature type="signal peptide" evidence="5">
    <location>
        <begin position="1"/>
        <end position="22"/>
    </location>
</feature>
<dbReference type="GO" id="GO:0006865">
    <property type="term" value="P:amino acid transport"/>
    <property type="evidence" value="ECO:0007669"/>
    <property type="project" value="UniProtKB-KW"/>
</dbReference>
<dbReference type="PRINTS" id="PR00337">
    <property type="entry name" value="LEUILEVALBP"/>
</dbReference>
<dbReference type="InterPro" id="IPR051010">
    <property type="entry name" value="BCAA_transport"/>
</dbReference>
<feature type="chain" id="PRO_5019005606" evidence="5">
    <location>
        <begin position="23"/>
        <end position="407"/>
    </location>
</feature>
<dbReference type="InterPro" id="IPR000709">
    <property type="entry name" value="Leu_Ile_Val-bd"/>
</dbReference>
<comment type="caution">
    <text evidence="7">The sequence shown here is derived from an EMBL/GenBank/DDBJ whole genome shotgun (WGS) entry which is preliminary data.</text>
</comment>
<gene>
    <name evidence="7" type="ORF">DWY25_12215</name>
</gene>